<keyword evidence="1" id="KW-0812">Transmembrane</keyword>
<dbReference type="Proteomes" id="UP000632222">
    <property type="component" value="Unassembled WGS sequence"/>
</dbReference>
<evidence type="ECO:0000313" key="3">
    <source>
        <dbReference type="Proteomes" id="UP000632222"/>
    </source>
</evidence>
<sequence>MVKEKLYMMGGFLLFGISGYQAWAFAGGLIHWLGGLQFAGAVVYLAWYLSRSLTLQQMMPALWVLWGVGLLTWMLDFSRGNPAFIFGLLLWGLALQDEQRKTRSKAGIHPKEISQS</sequence>
<comment type="caution">
    <text evidence="2">The sequence shown here is derived from an EMBL/GenBank/DDBJ whole genome shotgun (WGS) entry which is preliminary data.</text>
</comment>
<name>A0ABQ2D8S3_9DEIO</name>
<keyword evidence="1" id="KW-1133">Transmembrane helix</keyword>
<evidence type="ECO:0000256" key="1">
    <source>
        <dbReference type="SAM" id="Phobius"/>
    </source>
</evidence>
<organism evidence="2 3">
    <name type="scientific">Deinococcus roseus</name>
    <dbReference type="NCBI Taxonomy" id="392414"/>
    <lineage>
        <taxon>Bacteria</taxon>
        <taxon>Thermotogati</taxon>
        <taxon>Deinococcota</taxon>
        <taxon>Deinococci</taxon>
        <taxon>Deinococcales</taxon>
        <taxon>Deinococcaceae</taxon>
        <taxon>Deinococcus</taxon>
    </lineage>
</organism>
<reference evidence="3" key="1">
    <citation type="journal article" date="2019" name="Int. J. Syst. Evol. Microbiol.">
        <title>The Global Catalogue of Microorganisms (GCM) 10K type strain sequencing project: providing services to taxonomists for standard genome sequencing and annotation.</title>
        <authorList>
            <consortium name="The Broad Institute Genomics Platform"/>
            <consortium name="The Broad Institute Genome Sequencing Center for Infectious Disease"/>
            <person name="Wu L."/>
            <person name="Ma J."/>
        </authorList>
    </citation>
    <scope>NUCLEOTIDE SEQUENCE [LARGE SCALE GENOMIC DNA]</scope>
    <source>
        <strain evidence="3">JCM 14370</strain>
    </source>
</reference>
<protein>
    <submittedName>
        <fullName evidence="2">Uncharacterized protein</fullName>
    </submittedName>
</protein>
<evidence type="ECO:0000313" key="2">
    <source>
        <dbReference type="EMBL" id="GGJ48531.1"/>
    </source>
</evidence>
<gene>
    <name evidence="2" type="ORF">GCM10008938_38160</name>
</gene>
<keyword evidence="1" id="KW-0472">Membrane</keyword>
<feature type="transmembrane region" description="Helical" evidence="1">
    <location>
        <begin position="29"/>
        <end position="49"/>
    </location>
</feature>
<feature type="transmembrane region" description="Helical" evidence="1">
    <location>
        <begin position="7"/>
        <end position="23"/>
    </location>
</feature>
<accession>A0ABQ2D8S3</accession>
<dbReference type="EMBL" id="BMOD01000019">
    <property type="protein sequence ID" value="GGJ48531.1"/>
    <property type="molecule type" value="Genomic_DNA"/>
</dbReference>
<keyword evidence="3" id="KW-1185">Reference proteome</keyword>
<proteinExistence type="predicted"/>
<dbReference type="RefSeq" id="WP_189005438.1">
    <property type="nucleotide sequence ID" value="NZ_BMOD01000019.1"/>
</dbReference>